<dbReference type="SUPFAM" id="SSF51445">
    <property type="entry name" value="(Trans)glycosidases"/>
    <property type="match status" value="1"/>
</dbReference>
<gene>
    <name evidence="3" type="ORF">FWJ32_05785</name>
</gene>
<dbReference type="Gene3D" id="3.20.20.80">
    <property type="entry name" value="Glycosidases"/>
    <property type="match status" value="2"/>
</dbReference>
<dbReference type="Proteomes" id="UP000322976">
    <property type="component" value="Unassembled WGS sequence"/>
</dbReference>
<name>A0A5D8QDT4_9THEO</name>
<evidence type="ECO:0000313" key="4">
    <source>
        <dbReference type="Proteomes" id="UP000322976"/>
    </source>
</evidence>
<comment type="caution">
    <text evidence="3">The sequence shown here is derived from an EMBL/GenBank/DDBJ whole genome shotgun (WGS) entry which is preliminary data.</text>
</comment>
<dbReference type="InterPro" id="IPR025275">
    <property type="entry name" value="DUF4015"/>
</dbReference>
<sequence length="408" mass="47051">MVILFSLILAVLFLLKGYSKTGAYENNLPSYQELVDEKLVIHKADRDEALKKLNEWKENDKILREKLKEYYVPLPKEETPKPNPPIVKGIYVTGDIAGSKKNIEHLVDLLDNSELNTMVIDVKDDNGLMTYKSNIQIVNDVDANRYVRINDIQSFIKNLQEHNIYPIARIVTFKDRNLSEHRPDLSIQKKSGGIWRDRKGVSWVNPYDKRVWDYNIAIAKEAALNGFKEIQFDYVRFPENGTMVDAEAFFPGQDGKPKEDCIAEFLSYAKEQLKAYNVVISADVFGLTTSVEDDMNIGQKWEKISPAVDYISPMIYPSHYYSGNYGFDNPNAHPYEVIDRAIKDAIKKNEKLQKKAIIRPWIQDFTLGKPKYTGEDVLKQIKALKDNGIENYMLWNAGNKYSEDVFRK</sequence>
<proteinExistence type="predicted"/>
<dbReference type="InterPro" id="IPR017853">
    <property type="entry name" value="GH"/>
</dbReference>
<organism evidence="3 4">
    <name type="scientific">Calorimonas adulescens</name>
    <dbReference type="NCBI Taxonomy" id="2606906"/>
    <lineage>
        <taxon>Bacteria</taxon>
        <taxon>Bacillati</taxon>
        <taxon>Bacillota</taxon>
        <taxon>Clostridia</taxon>
        <taxon>Thermoanaerobacterales</taxon>
        <taxon>Thermoanaerobacteraceae</taxon>
        <taxon>Calorimonas</taxon>
    </lineage>
</organism>
<reference evidence="3 4" key="1">
    <citation type="submission" date="2019-08" db="EMBL/GenBank/DDBJ databases">
        <title>Calorimonas adulescens gen. nov., sp. nov., an anaerobic thermophilic bacterium from Sakhalin hot spring.</title>
        <authorList>
            <person name="Khomyakova M.A."/>
            <person name="Merkel A.Y."/>
            <person name="Novikov A."/>
            <person name="Bonch-Osmolovskaya E.A."/>
            <person name="Slobodkin A.I."/>
        </authorList>
    </citation>
    <scope>NUCLEOTIDE SEQUENCE [LARGE SCALE GENOMIC DNA]</scope>
    <source>
        <strain evidence="3 4">A05MB</strain>
    </source>
</reference>
<evidence type="ECO:0000259" key="2">
    <source>
        <dbReference type="Pfam" id="PF13200"/>
    </source>
</evidence>
<feature type="domain" description="DUF4015" evidence="2">
    <location>
        <begin position="89"/>
        <end position="401"/>
    </location>
</feature>
<dbReference type="EMBL" id="VTPS01000007">
    <property type="protein sequence ID" value="TZE82334.1"/>
    <property type="molecule type" value="Genomic_DNA"/>
</dbReference>
<accession>A0A5D8QDT4</accession>
<dbReference type="AlphaFoldDB" id="A0A5D8QDT4"/>
<feature type="coiled-coil region" evidence="1">
    <location>
        <begin position="39"/>
        <end position="66"/>
    </location>
</feature>
<dbReference type="Pfam" id="PF13200">
    <property type="entry name" value="DUF4015"/>
    <property type="match status" value="1"/>
</dbReference>
<evidence type="ECO:0000256" key="1">
    <source>
        <dbReference type="SAM" id="Coils"/>
    </source>
</evidence>
<keyword evidence="1" id="KW-0175">Coiled coil</keyword>
<protein>
    <submittedName>
        <fullName evidence="3">GTP-binding protein</fullName>
    </submittedName>
</protein>
<keyword evidence="4" id="KW-1185">Reference proteome</keyword>
<evidence type="ECO:0000313" key="3">
    <source>
        <dbReference type="EMBL" id="TZE82334.1"/>
    </source>
</evidence>